<evidence type="ECO:0000313" key="2">
    <source>
        <dbReference type="Proteomes" id="UP001172082"/>
    </source>
</evidence>
<name>A0ABT8KRA3_9BACT</name>
<dbReference type="InterPro" id="IPR023214">
    <property type="entry name" value="HAD_sf"/>
</dbReference>
<dbReference type="Pfam" id="PF00702">
    <property type="entry name" value="Hydrolase"/>
    <property type="match status" value="1"/>
</dbReference>
<dbReference type="InterPro" id="IPR011951">
    <property type="entry name" value="HAD-SF_hydro_IA_YjjG/PynA"/>
</dbReference>
<gene>
    <name evidence="1" type="ORF">QQ008_17995</name>
</gene>
<dbReference type="Proteomes" id="UP001172082">
    <property type="component" value="Unassembled WGS sequence"/>
</dbReference>
<dbReference type="InterPro" id="IPR052550">
    <property type="entry name" value="Pyrimidine_5'-ntase_YjjG"/>
</dbReference>
<dbReference type="Gene3D" id="1.10.150.240">
    <property type="entry name" value="Putative phosphatase, domain 2"/>
    <property type="match status" value="1"/>
</dbReference>
<evidence type="ECO:0000313" key="1">
    <source>
        <dbReference type="EMBL" id="MDN5203286.1"/>
    </source>
</evidence>
<dbReference type="SFLD" id="SFLDG01135">
    <property type="entry name" value="C1.5.6:_HAD__Beta-PGM__Phospha"/>
    <property type="match status" value="1"/>
</dbReference>
<dbReference type="SFLD" id="SFLDS00003">
    <property type="entry name" value="Haloacid_Dehalogenase"/>
    <property type="match status" value="1"/>
</dbReference>
<dbReference type="RefSeq" id="WP_346753311.1">
    <property type="nucleotide sequence ID" value="NZ_JAUJEA010000007.1"/>
</dbReference>
<protein>
    <submittedName>
        <fullName evidence="1">YjjG family noncanonical pyrimidine nucleotidase</fullName>
    </submittedName>
</protein>
<reference evidence="1" key="1">
    <citation type="submission" date="2023-06" db="EMBL/GenBank/DDBJ databases">
        <title>Genomic of Parafulvivirga corallium.</title>
        <authorList>
            <person name="Wang G."/>
        </authorList>
    </citation>
    <scope>NUCLEOTIDE SEQUENCE</scope>
    <source>
        <strain evidence="1">BMA10</strain>
    </source>
</reference>
<dbReference type="InterPro" id="IPR006439">
    <property type="entry name" value="HAD-SF_hydro_IA"/>
</dbReference>
<accession>A0ABT8KRA3</accession>
<dbReference type="SUPFAM" id="SSF56784">
    <property type="entry name" value="HAD-like"/>
    <property type="match status" value="1"/>
</dbReference>
<sequence length="231" mass="26790">MNQYKHLFFDLDHTLWDFERNSQETLLELHDSFELNKFGDFSKKEFLAVFKTINGNLWKLYDQGLVGREKLRNERFTMVFDALGISDKSMSEEFSDIYLSSCPKKSNVFPFAIEVLDYLKEVYSLHIITNGFEDIQDTKLKSAGLNNYFDQVITSESTRFKKPQKEIFEYAMQMTGASKQDCVMIGDNLETDIKGAKAADIDHILFNPEAFEHNESVTHEINCLSELKSLL</sequence>
<dbReference type="InterPro" id="IPR036412">
    <property type="entry name" value="HAD-like_sf"/>
</dbReference>
<dbReference type="InterPro" id="IPR023198">
    <property type="entry name" value="PGP-like_dom2"/>
</dbReference>
<dbReference type="SFLD" id="SFLDG01129">
    <property type="entry name" value="C1.5:_HAD__Beta-PGM__Phosphata"/>
    <property type="match status" value="1"/>
</dbReference>
<keyword evidence="2" id="KW-1185">Reference proteome</keyword>
<dbReference type="NCBIfam" id="TIGR01549">
    <property type="entry name" value="HAD-SF-IA-v1"/>
    <property type="match status" value="1"/>
</dbReference>
<proteinExistence type="predicted"/>
<dbReference type="NCBIfam" id="TIGR02254">
    <property type="entry name" value="YjjG_YfnB"/>
    <property type="match status" value="1"/>
</dbReference>
<dbReference type="PANTHER" id="PTHR47478:SF1">
    <property type="entry name" value="PYRIMIDINE 5'-NUCLEOTIDASE YJJG"/>
    <property type="match status" value="1"/>
</dbReference>
<dbReference type="Gene3D" id="3.40.50.1000">
    <property type="entry name" value="HAD superfamily/HAD-like"/>
    <property type="match status" value="1"/>
</dbReference>
<dbReference type="EMBL" id="JAUJEA010000007">
    <property type="protein sequence ID" value="MDN5203286.1"/>
    <property type="molecule type" value="Genomic_DNA"/>
</dbReference>
<dbReference type="PANTHER" id="PTHR47478">
    <property type="match status" value="1"/>
</dbReference>
<organism evidence="1 2">
    <name type="scientific">Splendidivirga corallicola</name>
    <dbReference type="NCBI Taxonomy" id="3051826"/>
    <lineage>
        <taxon>Bacteria</taxon>
        <taxon>Pseudomonadati</taxon>
        <taxon>Bacteroidota</taxon>
        <taxon>Cytophagia</taxon>
        <taxon>Cytophagales</taxon>
        <taxon>Splendidivirgaceae</taxon>
        <taxon>Splendidivirga</taxon>
    </lineage>
</organism>
<comment type="caution">
    <text evidence="1">The sequence shown here is derived from an EMBL/GenBank/DDBJ whole genome shotgun (WGS) entry which is preliminary data.</text>
</comment>